<keyword evidence="2" id="KW-1185">Reference proteome</keyword>
<proteinExistence type="predicted"/>
<dbReference type="EMBL" id="ML213506">
    <property type="protein sequence ID" value="TFK54392.1"/>
    <property type="molecule type" value="Genomic_DNA"/>
</dbReference>
<dbReference type="AlphaFoldDB" id="A0A5C3NAT7"/>
<gene>
    <name evidence="1" type="ORF">OE88DRAFT_1642924</name>
</gene>
<dbReference type="Proteomes" id="UP000305948">
    <property type="component" value="Unassembled WGS sequence"/>
</dbReference>
<accession>A0A5C3NAT7</accession>
<evidence type="ECO:0000313" key="1">
    <source>
        <dbReference type="EMBL" id="TFK54392.1"/>
    </source>
</evidence>
<sequence length="156" mass="17595">MDSASKEKVLKAKGLCLVEIAIEPYHWITCMSTMEKCGCSALRQADQHKYEDISKDIPTEDADIAKANFNYIKGHSGTHAFDDFLAKGASCNSNTKPNEKVHQPLKEYYLLTNKKNVGDQDMDYWIEVNKPSDEDLQNEKTSELIGEVKNVYLGSK</sequence>
<dbReference type="OrthoDB" id="3239511at2759"/>
<organism evidence="1 2">
    <name type="scientific">Heliocybe sulcata</name>
    <dbReference type="NCBI Taxonomy" id="5364"/>
    <lineage>
        <taxon>Eukaryota</taxon>
        <taxon>Fungi</taxon>
        <taxon>Dikarya</taxon>
        <taxon>Basidiomycota</taxon>
        <taxon>Agaricomycotina</taxon>
        <taxon>Agaricomycetes</taxon>
        <taxon>Gloeophyllales</taxon>
        <taxon>Gloeophyllaceae</taxon>
        <taxon>Heliocybe</taxon>
    </lineage>
</organism>
<name>A0A5C3NAT7_9AGAM</name>
<dbReference type="STRING" id="5364.A0A5C3NAT7"/>
<reference evidence="1 2" key="1">
    <citation type="journal article" date="2019" name="Nat. Ecol. Evol.">
        <title>Megaphylogeny resolves global patterns of mushroom evolution.</title>
        <authorList>
            <person name="Varga T."/>
            <person name="Krizsan K."/>
            <person name="Foldi C."/>
            <person name="Dima B."/>
            <person name="Sanchez-Garcia M."/>
            <person name="Sanchez-Ramirez S."/>
            <person name="Szollosi G.J."/>
            <person name="Szarkandi J.G."/>
            <person name="Papp V."/>
            <person name="Albert L."/>
            <person name="Andreopoulos W."/>
            <person name="Angelini C."/>
            <person name="Antonin V."/>
            <person name="Barry K.W."/>
            <person name="Bougher N.L."/>
            <person name="Buchanan P."/>
            <person name="Buyck B."/>
            <person name="Bense V."/>
            <person name="Catcheside P."/>
            <person name="Chovatia M."/>
            <person name="Cooper J."/>
            <person name="Damon W."/>
            <person name="Desjardin D."/>
            <person name="Finy P."/>
            <person name="Geml J."/>
            <person name="Haridas S."/>
            <person name="Hughes K."/>
            <person name="Justo A."/>
            <person name="Karasinski D."/>
            <person name="Kautmanova I."/>
            <person name="Kiss B."/>
            <person name="Kocsube S."/>
            <person name="Kotiranta H."/>
            <person name="LaButti K.M."/>
            <person name="Lechner B.E."/>
            <person name="Liimatainen K."/>
            <person name="Lipzen A."/>
            <person name="Lukacs Z."/>
            <person name="Mihaltcheva S."/>
            <person name="Morgado L.N."/>
            <person name="Niskanen T."/>
            <person name="Noordeloos M.E."/>
            <person name="Ohm R.A."/>
            <person name="Ortiz-Santana B."/>
            <person name="Ovrebo C."/>
            <person name="Racz N."/>
            <person name="Riley R."/>
            <person name="Savchenko A."/>
            <person name="Shiryaev A."/>
            <person name="Soop K."/>
            <person name="Spirin V."/>
            <person name="Szebenyi C."/>
            <person name="Tomsovsky M."/>
            <person name="Tulloss R.E."/>
            <person name="Uehling J."/>
            <person name="Grigoriev I.V."/>
            <person name="Vagvolgyi C."/>
            <person name="Papp T."/>
            <person name="Martin F.M."/>
            <person name="Miettinen O."/>
            <person name="Hibbett D.S."/>
            <person name="Nagy L.G."/>
        </authorList>
    </citation>
    <scope>NUCLEOTIDE SEQUENCE [LARGE SCALE GENOMIC DNA]</scope>
    <source>
        <strain evidence="1 2">OMC1185</strain>
    </source>
</reference>
<protein>
    <submittedName>
        <fullName evidence="1">Uncharacterized protein</fullName>
    </submittedName>
</protein>
<evidence type="ECO:0000313" key="2">
    <source>
        <dbReference type="Proteomes" id="UP000305948"/>
    </source>
</evidence>